<comment type="similarity">
    <text evidence="8">Belongs to the TsuA/YedE (TC 9.B.102) family.</text>
</comment>
<evidence type="ECO:0000313" key="10">
    <source>
        <dbReference type="EMBL" id="WOJ95357.1"/>
    </source>
</evidence>
<keyword evidence="5 9" id="KW-0812">Transmembrane</keyword>
<feature type="transmembrane region" description="Helical" evidence="9">
    <location>
        <begin position="47"/>
        <end position="67"/>
    </location>
</feature>
<evidence type="ECO:0000256" key="6">
    <source>
        <dbReference type="ARBA" id="ARBA00022989"/>
    </source>
</evidence>
<keyword evidence="7 9" id="KW-0472">Membrane</keyword>
<dbReference type="RefSeq" id="WP_407326056.1">
    <property type="nucleotide sequence ID" value="NZ_CP136865.1"/>
</dbReference>
<protein>
    <submittedName>
        <fullName evidence="10">YeeE/YedE family protein</fullName>
    </submittedName>
</protein>
<evidence type="ECO:0000256" key="2">
    <source>
        <dbReference type="ARBA" id="ARBA00022448"/>
    </source>
</evidence>
<evidence type="ECO:0000256" key="8">
    <source>
        <dbReference type="ARBA" id="ARBA00035655"/>
    </source>
</evidence>
<comment type="subcellular location">
    <subcellularLocation>
        <location evidence="1">Cell inner membrane</location>
        <topology evidence="1">Multi-pass membrane protein</topology>
    </subcellularLocation>
</comment>
<dbReference type="Proteomes" id="UP001626549">
    <property type="component" value="Chromosome"/>
</dbReference>
<dbReference type="EMBL" id="CP136865">
    <property type="protein sequence ID" value="WOJ95357.1"/>
    <property type="molecule type" value="Genomic_DNA"/>
</dbReference>
<organism evidence="10 11">
    <name type="scientific">Congregibacter brevis</name>
    <dbReference type="NCBI Taxonomy" id="3081201"/>
    <lineage>
        <taxon>Bacteria</taxon>
        <taxon>Pseudomonadati</taxon>
        <taxon>Pseudomonadota</taxon>
        <taxon>Gammaproteobacteria</taxon>
        <taxon>Cellvibrionales</taxon>
        <taxon>Halieaceae</taxon>
        <taxon>Congregibacter</taxon>
    </lineage>
</organism>
<keyword evidence="6 9" id="KW-1133">Transmembrane helix</keyword>
<evidence type="ECO:0000256" key="5">
    <source>
        <dbReference type="ARBA" id="ARBA00022692"/>
    </source>
</evidence>
<evidence type="ECO:0000256" key="4">
    <source>
        <dbReference type="ARBA" id="ARBA00022519"/>
    </source>
</evidence>
<evidence type="ECO:0000256" key="3">
    <source>
        <dbReference type="ARBA" id="ARBA00022475"/>
    </source>
</evidence>
<dbReference type="PANTHER" id="PTHR30574:SF1">
    <property type="entry name" value="SULPHUR TRANSPORT DOMAIN-CONTAINING PROTEIN"/>
    <property type="match status" value="1"/>
</dbReference>
<sequence>MNTELWMAVMGGLCIGTSAVVLLSLAGRIAGVSGILWGALTEQSTHLWRWLFLLGLAGGGVAAHTLLDIPLPSPQNLPVSWAVVGGLLVGLGTRWGKGCTSGHGVCGIGLLAPRSAAATITFMGSGIITVYVARHVLGGGL</sequence>
<evidence type="ECO:0000256" key="1">
    <source>
        <dbReference type="ARBA" id="ARBA00004429"/>
    </source>
</evidence>
<keyword evidence="2" id="KW-0813">Transport</keyword>
<keyword evidence="3" id="KW-1003">Cell membrane</keyword>
<evidence type="ECO:0000256" key="9">
    <source>
        <dbReference type="SAM" id="Phobius"/>
    </source>
</evidence>
<proteinExistence type="inferred from homology"/>
<reference evidence="10 11" key="1">
    <citation type="submission" date="2023-10" db="EMBL/GenBank/DDBJ databases">
        <title>Two novel species belonging to the OM43/NOR5 clade.</title>
        <authorList>
            <person name="Park M."/>
        </authorList>
    </citation>
    <scope>NUCLEOTIDE SEQUENCE [LARGE SCALE GENOMIC DNA]</scope>
    <source>
        <strain evidence="10 11">IMCC45268</strain>
    </source>
</reference>
<name>A0ABZ0I8K3_9GAMM</name>
<gene>
    <name evidence="10" type="ORF">R0137_08785</name>
</gene>
<dbReference type="InterPro" id="IPR007272">
    <property type="entry name" value="Sulf_transp_TsuA/YedE"/>
</dbReference>
<feature type="transmembrane region" description="Helical" evidence="9">
    <location>
        <begin position="6"/>
        <end position="26"/>
    </location>
</feature>
<keyword evidence="4" id="KW-0997">Cell inner membrane</keyword>
<evidence type="ECO:0000313" key="11">
    <source>
        <dbReference type="Proteomes" id="UP001626549"/>
    </source>
</evidence>
<feature type="transmembrane region" description="Helical" evidence="9">
    <location>
        <begin position="79"/>
        <end position="96"/>
    </location>
</feature>
<evidence type="ECO:0000256" key="7">
    <source>
        <dbReference type="ARBA" id="ARBA00023136"/>
    </source>
</evidence>
<keyword evidence="11" id="KW-1185">Reference proteome</keyword>
<dbReference type="Pfam" id="PF04143">
    <property type="entry name" value="Sulf_transp"/>
    <property type="match status" value="1"/>
</dbReference>
<feature type="transmembrane region" description="Helical" evidence="9">
    <location>
        <begin position="108"/>
        <end position="133"/>
    </location>
</feature>
<accession>A0ABZ0I8K3</accession>
<dbReference type="PANTHER" id="PTHR30574">
    <property type="entry name" value="INNER MEMBRANE PROTEIN YEDE"/>
    <property type="match status" value="1"/>
</dbReference>